<keyword evidence="2 4" id="KW-0863">Zinc-finger</keyword>
<evidence type="ECO:0000256" key="4">
    <source>
        <dbReference type="PROSITE-ProRule" id="PRU00134"/>
    </source>
</evidence>
<keyword evidence="3" id="KW-0862">Zinc</keyword>
<evidence type="ECO:0000256" key="3">
    <source>
        <dbReference type="ARBA" id="ARBA00022833"/>
    </source>
</evidence>
<dbReference type="SUPFAM" id="SSF144232">
    <property type="entry name" value="HIT/MYND zinc finger-like"/>
    <property type="match status" value="1"/>
</dbReference>
<dbReference type="PROSITE" id="PS50865">
    <property type="entry name" value="ZF_MYND_2"/>
    <property type="match status" value="1"/>
</dbReference>
<name>A0A0D7BBG7_9AGAR</name>
<sequence>MVDHLHAMSREEISKTVAQAIQNPDQHLINFLENYRRSLPFAKTTAFHWDLLFPLVEHFMAKVFPTIPTDMPDTEWTKLPVSQRTYAVFRIMVDSLQLRHSPHTLRNLPAPFLRALLSCLPYMQRIYRIEPLAVASDRNCSDILDGVCQVMSYSTKYTNTAAVISKSAPELYPAAFEMWKRLSVFQGERFDEYDLDHNIACCSTVLCHTMLNAVPNSSVDVMLQSRPDEVINILMGTLAYRQDLHRVGRSAPLLSAATSSALLQALDFFAYRKVFAASLRHGFLTIICRALRKLARLEYDRDYSGSARTGVGVNPMRLPNNLLRAAHMSLCGPERVTEALEARLLISVLQIQDAVDNGKMHPAVPDTPEDIKTNCLHIVRRLSPYMVLRLPSLNGLFEKSFRYIDQHCEVGSIVWSDLMRRRHNRPEREVIWACSNAKCPRQDMPRHWKQCTGCRLAEYCSTTCQRGDWRSGHSAQCAQLRTARLNSSVTCPLRSRDTQTLYAFVRAAISAHVARTKDKSAILVEYNDEKLALEITPMSHQMVEQLCIDPNLYSGKEAQNFRAALHANRQNVAVVFALASTEGATDLASKGIAGITNWVDIMNGVYTPRLFSS</sequence>
<dbReference type="OrthoDB" id="432970at2759"/>
<dbReference type="EMBL" id="KN880515">
    <property type="protein sequence ID" value="KIY67867.1"/>
    <property type="molecule type" value="Genomic_DNA"/>
</dbReference>
<accession>A0A0D7BBG7</accession>
<dbReference type="GO" id="GO:0008270">
    <property type="term" value="F:zinc ion binding"/>
    <property type="evidence" value="ECO:0007669"/>
    <property type="project" value="UniProtKB-KW"/>
</dbReference>
<keyword evidence="1" id="KW-0479">Metal-binding</keyword>
<evidence type="ECO:0000256" key="2">
    <source>
        <dbReference type="ARBA" id="ARBA00022771"/>
    </source>
</evidence>
<dbReference type="Pfam" id="PF01753">
    <property type="entry name" value="zf-MYND"/>
    <property type="match status" value="1"/>
</dbReference>
<dbReference type="InterPro" id="IPR002893">
    <property type="entry name" value="Znf_MYND"/>
</dbReference>
<evidence type="ECO:0000313" key="7">
    <source>
        <dbReference type="Proteomes" id="UP000054007"/>
    </source>
</evidence>
<evidence type="ECO:0000256" key="1">
    <source>
        <dbReference type="ARBA" id="ARBA00022723"/>
    </source>
</evidence>
<gene>
    <name evidence="6" type="ORF">CYLTODRAFT_410822</name>
</gene>
<evidence type="ECO:0000313" key="6">
    <source>
        <dbReference type="EMBL" id="KIY67867.1"/>
    </source>
</evidence>
<reference evidence="6 7" key="1">
    <citation type="journal article" date="2015" name="Fungal Genet. Biol.">
        <title>Evolution of novel wood decay mechanisms in Agaricales revealed by the genome sequences of Fistulina hepatica and Cylindrobasidium torrendii.</title>
        <authorList>
            <person name="Floudas D."/>
            <person name="Held B.W."/>
            <person name="Riley R."/>
            <person name="Nagy L.G."/>
            <person name="Koehler G."/>
            <person name="Ransdell A.S."/>
            <person name="Younus H."/>
            <person name="Chow J."/>
            <person name="Chiniquy J."/>
            <person name="Lipzen A."/>
            <person name="Tritt A."/>
            <person name="Sun H."/>
            <person name="Haridas S."/>
            <person name="LaButti K."/>
            <person name="Ohm R.A."/>
            <person name="Kues U."/>
            <person name="Blanchette R.A."/>
            <person name="Grigoriev I.V."/>
            <person name="Minto R.E."/>
            <person name="Hibbett D.S."/>
        </authorList>
    </citation>
    <scope>NUCLEOTIDE SEQUENCE [LARGE SCALE GENOMIC DNA]</scope>
    <source>
        <strain evidence="6 7">FP15055 ss-10</strain>
    </source>
</reference>
<proteinExistence type="predicted"/>
<evidence type="ECO:0000259" key="5">
    <source>
        <dbReference type="PROSITE" id="PS50865"/>
    </source>
</evidence>
<keyword evidence="7" id="KW-1185">Reference proteome</keyword>
<feature type="domain" description="MYND-type" evidence="5">
    <location>
        <begin position="436"/>
        <end position="477"/>
    </location>
</feature>
<dbReference type="AlphaFoldDB" id="A0A0D7BBG7"/>
<organism evidence="6 7">
    <name type="scientific">Cylindrobasidium torrendii FP15055 ss-10</name>
    <dbReference type="NCBI Taxonomy" id="1314674"/>
    <lineage>
        <taxon>Eukaryota</taxon>
        <taxon>Fungi</taxon>
        <taxon>Dikarya</taxon>
        <taxon>Basidiomycota</taxon>
        <taxon>Agaricomycotina</taxon>
        <taxon>Agaricomycetes</taxon>
        <taxon>Agaricomycetidae</taxon>
        <taxon>Agaricales</taxon>
        <taxon>Marasmiineae</taxon>
        <taxon>Physalacriaceae</taxon>
        <taxon>Cylindrobasidium</taxon>
    </lineage>
</organism>
<dbReference type="Proteomes" id="UP000054007">
    <property type="component" value="Unassembled WGS sequence"/>
</dbReference>
<dbReference type="Gene3D" id="6.10.140.2220">
    <property type="match status" value="1"/>
</dbReference>
<protein>
    <recommendedName>
        <fullName evidence="5">MYND-type domain-containing protein</fullName>
    </recommendedName>
</protein>